<dbReference type="Proteomes" id="UP000681041">
    <property type="component" value="Chromosome"/>
</dbReference>
<evidence type="ECO:0000313" key="13">
    <source>
        <dbReference type="Proteomes" id="UP000681041"/>
    </source>
</evidence>
<feature type="domain" description="PAS" evidence="10">
    <location>
        <begin position="382"/>
        <end position="452"/>
    </location>
</feature>
<evidence type="ECO:0000259" key="8">
    <source>
        <dbReference type="PROSITE" id="PS50109"/>
    </source>
</evidence>
<dbReference type="SUPFAM" id="SSF55874">
    <property type="entry name" value="ATPase domain of HSP90 chaperone/DNA topoisomerase II/histidine kinase"/>
    <property type="match status" value="1"/>
</dbReference>
<evidence type="ECO:0000256" key="6">
    <source>
        <dbReference type="ARBA" id="ARBA00023012"/>
    </source>
</evidence>
<dbReference type="InterPro" id="IPR001610">
    <property type="entry name" value="PAC"/>
</dbReference>
<dbReference type="NCBIfam" id="TIGR00229">
    <property type="entry name" value="sensory_box"/>
    <property type="match status" value="4"/>
</dbReference>
<dbReference type="Pfam" id="PF13426">
    <property type="entry name" value="PAS_9"/>
    <property type="match status" value="1"/>
</dbReference>
<dbReference type="Gene3D" id="3.30.565.10">
    <property type="entry name" value="Histidine kinase-like ATPase, C-terminal domain"/>
    <property type="match status" value="1"/>
</dbReference>
<evidence type="ECO:0000313" key="12">
    <source>
        <dbReference type="EMBL" id="QUH23197.1"/>
    </source>
</evidence>
<feature type="domain" description="PAC" evidence="11">
    <location>
        <begin position="329"/>
        <end position="381"/>
    </location>
</feature>
<dbReference type="InterPro" id="IPR013767">
    <property type="entry name" value="PAS_fold"/>
</dbReference>
<evidence type="ECO:0000256" key="4">
    <source>
        <dbReference type="ARBA" id="ARBA00022777"/>
    </source>
</evidence>
<feature type="domain" description="PAS" evidence="10">
    <location>
        <begin position="132"/>
        <end position="202"/>
    </location>
</feature>
<feature type="modified residue" description="4-aspartylphosphate" evidence="7">
    <location>
        <position position="55"/>
    </location>
</feature>
<dbReference type="InterPro" id="IPR011006">
    <property type="entry name" value="CheY-like_superfamily"/>
</dbReference>
<dbReference type="Gene3D" id="3.30.450.20">
    <property type="entry name" value="PAS domain"/>
    <property type="match status" value="4"/>
</dbReference>
<dbReference type="GO" id="GO:0005524">
    <property type="term" value="F:ATP binding"/>
    <property type="evidence" value="ECO:0007669"/>
    <property type="project" value="UniProtKB-KW"/>
</dbReference>
<dbReference type="SMART" id="SM00448">
    <property type="entry name" value="REC"/>
    <property type="match status" value="1"/>
</dbReference>
<dbReference type="Pfam" id="PF00989">
    <property type="entry name" value="PAS"/>
    <property type="match status" value="2"/>
</dbReference>
<reference evidence="12" key="1">
    <citation type="submission" date="2020-07" db="EMBL/GenBank/DDBJ databases">
        <title>Methanobacterium. sp. MethCan genome.</title>
        <authorList>
            <person name="Postec A."/>
            <person name="Quemeneur M."/>
        </authorList>
    </citation>
    <scope>NUCLEOTIDE SEQUENCE</scope>
    <source>
        <strain evidence="12">MethCAN</strain>
    </source>
</reference>
<dbReference type="InterPro" id="IPR003594">
    <property type="entry name" value="HATPase_dom"/>
</dbReference>
<keyword evidence="4" id="KW-0418">Kinase</keyword>
<dbReference type="GO" id="GO:0000160">
    <property type="term" value="P:phosphorelay signal transduction system"/>
    <property type="evidence" value="ECO:0007669"/>
    <property type="project" value="UniProtKB-KW"/>
</dbReference>
<protein>
    <submittedName>
        <fullName evidence="12">PAS domain S-box protein</fullName>
    </submittedName>
</protein>
<evidence type="ECO:0000256" key="2">
    <source>
        <dbReference type="ARBA" id="ARBA00022679"/>
    </source>
</evidence>
<evidence type="ECO:0000259" key="11">
    <source>
        <dbReference type="PROSITE" id="PS50113"/>
    </source>
</evidence>
<dbReference type="InterPro" id="IPR001789">
    <property type="entry name" value="Sig_transdc_resp-reg_receiver"/>
</dbReference>
<dbReference type="RefSeq" id="WP_211534144.1">
    <property type="nucleotide sequence ID" value="NZ_CP058560.1"/>
</dbReference>
<dbReference type="CDD" id="cd17534">
    <property type="entry name" value="REC_DC-like"/>
    <property type="match status" value="1"/>
</dbReference>
<dbReference type="InterPro" id="IPR000014">
    <property type="entry name" value="PAS"/>
</dbReference>
<keyword evidence="13" id="KW-1185">Reference proteome</keyword>
<evidence type="ECO:0000256" key="3">
    <source>
        <dbReference type="ARBA" id="ARBA00022741"/>
    </source>
</evidence>
<dbReference type="InterPro" id="IPR035965">
    <property type="entry name" value="PAS-like_dom_sf"/>
</dbReference>
<dbReference type="SUPFAM" id="SSF52172">
    <property type="entry name" value="CheY-like"/>
    <property type="match status" value="1"/>
</dbReference>
<evidence type="ECO:0000256" key="7">
    <source>
        <dbReference type="PROSITE-ProRule" id="PRU00169"/>
    </source>
</evidence>
<dbReference type="PANTHER" id="PTHR43065:SF23">
    <property type="entry name" value="SENSOR HISTIDINE KINASE PDTAS"/>
    <property type="match status" value="1"/>
</dbReference>
<dbReference type="PROSITE" id="PS50113">
    <property type="entry name" value="PAC"/>
    <property type="match status" value="3"/>
</dbReference>
<dbReference type="InterPro" id="IPR013655">
    <property type="entry name" value="PAS_fold_3"/>
</dbReference>
<feature type="domain" description="PAS" evidence="10">
    <location>
        <begin position="258"/>
        <end position="313"/>
    </location>
</feature>
<feature type="domain" description="PAC" evidence="11">
    <location>
        <begin position="456"/>
        <end position="507"/>
    </location>
</feature>
<dbReference type="InterPro" id="IPR000700">
    <property type="entry name" value="PAS-assoc_C"/>
</dbReference>
<dbReference type="InterPro" id="IPR036890">
    <property type="entry name" value="HATPase_C_sf"/>
</dbReference>
<keyword evidence="3" id="KW-0547">Nucleotide-binding</keyword>
<dbReference type="SMART" id="SM00091">
    <property type="entry name" value="PAS"/>
    <property type="match status" value="4"/>
</dbReference>
<evidence type="ECO:0000259" key="10">
    <source>
        <dbReference type="PROSITE" id="PS50112"/>
    </source>
</evidence>
<dbReference type="Pfam" id="PF08447">
    <property type="entry name" value="PAS_3"/>
    <property type="match status" value="1"/>
</dbReference>
<dbReference type="CDD" id="cd00130">
    <property type="entry name" value="PAS"/>
    <property type="match status" value="4"/>
</dbReference>
<dbReference type="GeneID" id="64820127"/>
<keyword evidence="1 7" id="KW-0597">Phosphoprotein</keyword>
<keyword evidence="2" id="KW-0808">Transferase</keyword>
<dbReference type="Pfam" id="PF02518">
    <property type="entry name" value="HATPase_c"/>
    <property type="match status" value="1"/>
</dbReference>
<evidence type="ECO:0000259" key="9">
    <source>
        <dbReference type="PROSITE" id="PS50110"/>
    </source>
</evidence>
<dbReference type="Pfam" id="PF00072">
    <property type="entry name" value="Response_reg"/>
    <property type="match status" value="1"/>
</dbReference>
<evidence type="ECO:0000256" key="1">
    <source>
        <dbReference type="ARBA" id="ARBA00022553"/>
    </source>
</evidence>
<dbReference type="SMART" id="SM00086">
    <property type="entry name" value="PAC"/>
    <property type="match status" value="4"/>
</dbReference>
<gene>
    <name evidence="12" type="ORF">HYG87_05140</name>
</gene>
<dbReference type="KEGG" id="meme:HYG87_05140"/>
<proteinExistence type="predicted"/>
<dbReference type="SUPFAM" id="SSF55785">
    <property type="entry name" value="PYP-like sensor domain (PAS domain)"/>
    <property type="match status" value="4"/>
</dbReference>
<dbReference type="EMBL" id="CP058560">
    <property type="protein sequence ID" value="QUH23197.1"/>
    <property type="molecule type" value="Genomic_DNA"/>
</dbReference>
<dbReference type="GO" id="GO:0006355">
    <property type="term" value="P:regulation of DNA-templated transcription"/>
    <property type="evidence" value="ECO:0007669"/>
    <property type="project" value="InterPro"/>
</dbReference>
<organism evidence="12 13">
    <name type="scientific">Methanobacterium alkalithermotolerans</name>
    <dbReference type="NCBI Taxonomy" id="2731220"/>
    <lineage>
        <taxon>Archaea</taxon>
        <taxon>Methanobacteriati</taxon>
        <taxon>Methanobacteriota</taxon>
        <taxon>Methanomada group</taxon>
        <taxon>Methanobacteria</taxon>
        <taxon>Methanobacteriales</taxon>
        <taxon>Methanobacteriaceae</taxon>
        <taxon>Methanobacterium</taxon>
    </lineage>
</organism>
<feature type="domain" description="Histidine kinase" evidence="8">
    <location>
        <begin position="645"/>
        <end position="840"/>
    </location>
</feature>
<keyword evidence="5" id="KW-0067">ATP-binding</keyword>
<evidence type="ECO:0000256" key="5">
    <source>
        <dbReference type="ARBA" id="ARBA00022840"/>
    </source>
</evidence>
<name>A0A8T8K5C3_9EURY</name>
<dbReference type="Gene3D" id="3.40.50.2300">
    <property type="match status" value="1"/>
</dbReference>
<dbReference type="Pfam" id="PF07568">
    <property type="entry name" value="HisKA_2"/>
    <property type="match status" value="1"/>
</dbReference>
<dbReference type="PROSITE" id="PS50109">
    <property type="entry name" value="HIS_KIN"/>
    <property type="match status" value="1"/>
</dbReference>
<dbReference type="AlphaFoldDB" id="A0A8T8K5C3"/>
<feature type="domain" description="PAS" evidence="10">
    <location>
        <begin position="508"/>
        <end position="579"/>
    </location>
</feature>
<sequence length="840" mass="95292">MTPFKVLIAEDDNITALQIKKKLLSWNFQVIGIASSGDEAVEMALNTLPDVILMDIILKGNMDGISAAKIILQNLEVPIIYLTAYADEKTMERARLTEPQNYIVKPFDDMELRFALEMISHRKNMEKKLLKSQNNLNLISETMDDYVGRLNQKGIISFVSSSIKRTLGYNPSEFLGKPIFEFIHPEDLEKTLKAFKECGNNKKSIKIRSRFFNIHQNYTWIESILTPLFSDEGQFNGAIFSSRQINDQIEVEEELKYAMNYSRNLIEANLDPMVTISQGGKIMDVNQATEDATGIPRNQLIGTNFSQYFTLPEKAMRGYQKTLFYGSLKDYPLTLRHITGKTMDVLYNATVYRDNEGKVQGVFAAARNITKLKKANEALKLSERHFRSLIENALDLILVLNKKGDITYASPSVEKTFGFKVHEILGFNILDLVFYQDISLANEALFEKLKKSKQSIDFEIRFQNENGSWMVCQVVAQNLLNDPAVKGIILNIKDLTQHKMAEKARNNLETIYSTLLKASLDGVIAMDLEGNITHLSQKAIEILGGDKTINYHSKTIFDIVSPSKHQLIKENMEKIIVDGYLHNIEYNFIRTDGTKFTGEMNFALSHDYQGTPKGFISTLRDISIRKEMENQIKKSLNEKEILLKEVHHRVKNNMQLISSLIGLQSEQIHDVATREMFEDSKNRIKSLALIHEILYASESMEAVEFSEYIVNLIEGLKSSYNHISKSIAIDIQAKKVLMEIDQAIPCGLIINELASNCFKYAFNSEDDNQNFKMGIKFYSRGDKIFLNIADNGPGLPGNLDFRNTETLGLQIVCTLVSQLGGEIGLDSSNGTKFNINFKKS</sequence>
<dbReference type="InterPro" id="IPR011495">
    <property type="entry name" value="Sig_transdc_His_kin_sub2_dim/P"/>
</dbReference>
<dbReference type="InterPro" id="IPR005467">
    <property type="entry name" value="His_kinase_dom"/>
</dbReference>
<dbReference type="PROSITE" id="PS50110">
    <property type="entry name" value="RESPONSE_REGULATORY"/>
    <property type="match status" value="1"/>
</dbReference>
<dbReference type="PANTHER" id="PTHR43065">
    <property type="entry name" value="SENSOR HISTIDINE KINASE"/>
    <property type="match status" value="1"/>
</dbReference>
<dbReference type="OrthoDB" id="342253at2157"/>
<dbReference type="GO" id="GO:0016301">
    <property type="term" value="F:kinase activity"/>
    <property type="evidence" value="ECO:0007669"/>
    <property type="project" value="UniProtKB-KW"/>
</dbReference>
<feature type="domain" description="PAC" evidence="11">
    <location>
        <begin position="582"/>
        <end position="634"/>
    </location>
</feature>
<accession>A0A8T8K5C3</accession>
<feature type="domain" description="Response regulatory" evidence="9">
    <location>
        <begin position="5"/>
        <end position="120"/>
    </location>
</feature>
<dbReference type="PROSITE" id="PS50112">
    <property type="entry name" value="PAS"/>
    <property type="match status" value="4"/>
</dbReference>
<keyword evidence="6" id="KW-0902">Two-component regulatory system</keyword>